<name>A0ABM9NM88_9GAMM</name>
<dbReference type="RefSeq" id="WP_348758250.1">
    <property type="nucleotide sequence ID" value="NZ_OZ026884.1"/>
</dbReference>
<dbReference type="Gene3D" id="3.40.30.10">
    <property type="entry name" value="Glutaredoxin"/>
    <property type="match status" value="1"/>
</dbReference>
<dbReference type="SUPFAM" id="SSF48208">
    <property type="entry name" value="Six-hairpin glycosidases"/>
    <property type="match status" value="1"/>
</dbReference>
<dbReference type="InterPro" id="IPR008928">
    <property type="entry name" value="6-hairpin_glycosidase_sf"/>
</dbReference>
<dbReference type="SUPFAM" id="SSF52833">
    <property type="entry name" value="Thioredoxin-like"/>
    <property type="match status" value="1"/>
</dbReference>
<keyword evidence="2" id="KW-0418">Kinase</keyword>
<dbReference type="PANTHER" id="PTHR42899:SF1">
    <property type="entry name" value="SPERMATOGENESIS-ASSOCIATED PROTEIN 20"/>
    <property type="match status" value="1"/>
</dbReference>
<dbReference type="InterPro" id="IPR012341">
    <property type="entry name" value="6hp_glycosidase-like_sf"/>
</dbReference>
<keyword evidence="2" id="KW-0808">Transferase</keyword>
<evidence type="ECO:0000313" key="2">
    <source>
        <dbReference type="EMBL" id="CAL1241757.1"/>
    </source>
</evidence>
<dbReference type="EMBL" id="OZ026884">
    <property type="protein sequence ID" value="CAL1241757.1"/>
    <property type="molecule type" value="Genomic_DNA"/>
</dbReference>
<dbReference type="EC" id="2.7.4.9" evidence="2"/>
<dbReference type="Proteomes" id="UP001497493">
    <property type="component" value="Chromosome"/>
</dbReference>
<accession>A0ABM9NM88</accession>
<dbReference type="Gene3D" id="1.50.10.10">
    <property type="match status" value="2"/>
</dbReference>
<dbReference type="Pfam" id="PF03190">
    <property type="entry name" value="Thioredox_DsbH"/>
    <property type="match status" value="1"/>
</dbReference>
<proteinExistence type="predicted"/>
<protein>
    <submittedName>
        <fullName evidence="2">Thymidylate kinase</fullName>
        <ecNumber evidence="2">2.7.4.9</ecNumber>
    </submittedName>
</protein>
<organism evidence="2 3">
    <name type="scientific">Candidatus Methylocalor cossyra</name>
    <dbReference type="NCBI Taxonomy" id="3108543"/>
    <lineage>
        <taxon>Bacteria</taxon>
        <taxon>Pseudomonadati</taxon>
        <taxon>Pseudomonadota</taxon>
        <taxon>Gammaproteobacteria</taxon>
        <taxon>Methylococcales</taxon>
        <taxon>Methylococcaceae</taxon>
        <taxon>Candidatus Methylocalor</taxon>
    </lineage>
</organism>
<dbReference type="PIRSF" id="PIRSF006402">
    <property type="entry name" value="UCP006402_thioredoxin"/>
    <property type="match status" value="1"/>
</dbReference>
<evidence type="ECO:0000313" key="3">
    <source>
        <dbReference type="Proteomes" id="UP001497493"/>
    </source>
</evidence>
<dbReference type="GO" id="GO:0004798">
    <property type="term" value="F:dTMP kinase activity"/>
    <property type="evidence" value="ECO:0007669"/>
    <property type="project" value="UniProtKB-EC"/>
</dbReference>
<dbReference type="InterPro" id="IPR004879">
    <property type="entry name" value="Ssp411-like_TRX"/>
</dbReference>
<evidence type="ECO:0000259" key="1">
    <source>
        <dbReference type="Pfam" id="PF03190"/>
    </source>
</evidence>
<dbReference type="CDD" id="cd02955">
    <property type="entry name" value="SSP411"/>
    <property type="match status" value="1"/>
</dbReference>
<dbReference type="InterPro" id="IPR024705">
    <property type="entry name" value="Ssp411"/>
</dbReference>
<feature type="domain" description="Spermatogenesis-associated protein 20-like TRX" evidence="1">
    <location>
        <begin position="7"/>
        <end position="167"/>
    </location>
</feature>
<dbReference type="InterPro" id="IPR036249">
    <property type="entry name" value="Thioredoxin-like_sf"/>
</dbReference>
<gene>
    <name evidence="2" type="ORF">MECH1_V1_2981</name>
</gene>
<dbReference type="PANTHER" id="PTHR42899">
    <property type="entry name" value="SPERMATOGENESIS-ASSOCIATED PROTEIN 20"/>
    <property type="match status" value="1"/>
</dbReference>
<keyword evidence="3" id="KW-1185">Reference proteome</keyword>
<sequence length="682" mass="76524">MHPSHRNRLSAETSPYLQQHADNPVDWYPWGQEALDKARREDKPILLSIGYSACHWCHVMAHESFEDPDTARVMNELFVNVKVDREERPDLDKVYQLAHQIIARRPGGWPLTVFLNPHNQLPFFTGTYFPKTARYQLPDFVTVLHKVAEHYRQQKDELRRHDQALAGILKAIQREGPADAPDPRLLAAARQALDSEFDAVHGGFGGAPKFPQASNLELLLYLTRLDETGDPGALHMATESLAKMAEGGLFDQIGGGFYRYSVDSGWQIPHFEKMLYDNAVLLRLYAEAWQLTGRALFRRVAEATAEWVLREMRAPEGGFYSALDADSEGEEGKYYLWDRAEVRALLDPDEYALVERHYGLDQTPNFEARWHLHVERPLPEVAQGLGLDPGAAEQRLAAARAKLYAARQRRVRPGLDDKRLTAWNALMIKGLAAAGRRLGRDEYIAAAETAFAFLRRSAVDADGHLLATYKGGEARLKAYLDDYAFLLDAGLELLQCRWRSDDLGWLLNLADQLLSRFEDRERGGFFFTAEDHEPLIQRPKSLADESLPAGNGVAALALLRLGQLVGEPRYSEAAERALKAAVPVLRQFPHGHGALLLALAEWLHPAELVILRGRPEGLGPWLAAARRGDRRRLVFAIPNDAGELPGDLAARRAEDGEVAYLCTGTSCLPPIRSMEELVRSPR</sequence>
<reference evidence="2 3" key="1">
    <citation type="submission" date="2024-04" db="EMBL/GenBank/DDBJ databases">
        <authorList>
            <person name="Cremers G."/>
        </authorList>
    </citation>
    <scope>NUCLEOTIDE SEQUENCE [LARGE SCALE GENOMIC DNA]</scope>
    <source>
        <strain evidence="2">MeCH1-AG</strain>
    </source>
</reference>